<feature type="transmembrane region" description="Helical" evidence="1">
    <location>
        <begin position="256"/>
        <end position="275"/>
    </location>
</feature>
<organism evidence="2 3">
    <name type="scientific">Butyricicoccus pullicaecorum 1.2</name>
    <dbReference type="NCBI Taxonomy" id="1203606"/>
    <lineage>
        <taxon>Bacteria</taxon>
        <taxon>Bacillati</taxon>
        <taxon>Bacillota</taxon>
        <taxon>Clostridia</taxon>
        <taxon>Eubacteriales</taxon>
        <taxon>Butyricicoccaceae</taxon>
        <taxon>Butyricicoccus</taxon>
    </lineage>
</organism>
<accession>R8W1Q5</accession>
<keyword evidence="3" id="KW-1185">Reference proteome</keyword>
<dbReference type="OrthoDB" id="9805295at2"/>
<reference evidence="2 3" key="1">
    <citation type="submission" date="2013-01" db="EMBL/GenBank/DDBJ databases">
        <title>The Genome Sequence of Butyricicoccus pullicaecorum 1.2.</title>
        <authorList>
            <consortium name="The Broad Institute Genome Sequencing Platform"/>
            <person name="Earl A."/>
            <person name="Ward D."/>
            <person name="Feldgarden M."/>
            <person name="Gevers D."/>
            <person name="Van Immerseel F."/>
            <person name="Eeckhaut V."/>
            <person name="Walker B."/>
            <person name="Young S.K."/>
            <person name="Zeng Q."/>
            <person name="Gargeya S."/>
            <person name="Fitzgerald M."/>
            <person name="Haas B."/>
            <person name="Abouelleil A."/>
            <person name="Alvarado L."/>
            <person name="Arachchi H.M."/>
            <person name="Berlin A.M."/>
            <person name="Chapman S.B."/>
            <person name="Dewar J."/>
            <person name="Goldberg J."/>
            <person name="Griggs A."/>
            <person name="Gujja S."/>
            <person name="Hansen M."/>
            <person name="Howarth C."/>
            <person name="Imamovic A."/>
            <person name="Larimer J."/>
            <person name="McCowan C."/>
            <person name="Murphy C."/>
            <person name="Neiman D."/>
            <person name="Pearson M."/>
            <person name="Priest M."/>
            <person name="Roberts A."/>
            <person name="Saif S."/>
            <person name="Shea T."/>
            <person name="Sisk P."/>
            <person name="Sykes S."/>
            <person name="Wortman J."/>
            <person name="Nusbaum C."/>
            <person name="Birren B."/>
        </authorList>
    </citation>
    <scope>NUCLEOTIDE SEQUENCE [LARGE SCALE GENOMIC DNA]</scope>
    <source>
        <strain evidence="2 3">1.2</strain>
    </source>
</reference>
<keyword evidence="1" id="KW-1133">Transmembrane helix</keyword>
<comment type="caution">
    <text evidence="2">The sequence shown here is derived from an EMBL/GenBank/DDBJ whole genome shotgun (WGS) entry which is preliminary data.</text>
</comment>
<dbReference type="eggNOG" id="ENOG502Z81B">
    <property type="taxonomic scope" value="Bacteria"/>
</dbReference>
<sequence length="288" mass="31719">MDFILQQITDWLKEMLISAIIGNLSGMFESVNNQVGEIATSVGRTPASFSPEIFAMVRNISESVIIPIAGLILTFIACYELIQLIIDHNNLANFETWIFFKWIFKTFVAVMLITNTFNITMAVFDVAQHVVNASGGIIAGNTAIDASGLEALEETLQAMDLGPLIGLLLQSFVVQITMSALAIIIFVIVYGRMIEIYLMVSLAPIPFSTFANREQNQIGQNYLRSLFALGFQGFLIIICVGIYAVLVQSLAFTDDIIADIWGIMGYTVLLCFTLFKTGTLAKSVFNAH</sequence>
<feature type="transmembrane region" description="Helical" evidence="1">
    <location>
        <begin position="64"/>
        <end position="82"/>
    </location>
</feature>
<evidence type="ECO:0008006" key="4">
    <source>
        <dbReference type="Google" id="ProtNLM"/>
    </source>
</evidence>
<evidence type="ECO:0000313" key="2">
    <source>
        <dbReference type="EMBL" id="EOQ38649.1"/>
    </source>
</evidence>
<evidence type="ECO:0000256" key="1">
    <source>
        <dbReference type="SAM" id="Phobius"/>
    </source>
</evidence>
<dbReference type="EMBL" id="AQOB01000004">
    <property type="protein sequence ID" value="EOQ38649.1"/>
    <property type="molecule type" value="Genomic_DNA"/>
</dbReference>
<proteinExistence type="predicted"/>
<evidence type="ECO:0000313" key="3">
    <source>
        <dbReference type="Proteomes" id="UP000013981"/>
    </source>
</evidence>
<feature type="transmembrane region" description="Helical" evidence="1">
    <location>
        <begin position="167"/>
        <end position="190"/>
    </location>
</feature>
<dbReference type="Pfam" id="PF19478">
    <property type="entry name" value="TrbL_2"/>
    <property type="match status" value="1"/>
</dbReference>
<dbReference type="Proteomes" id="UP000013981">
    <property type="component" value="Unassembled WGS sequence"/>
</dbReference>
<feature type="transmembrane region" description="Helical" evidence="1">
    <location>
        <begin position="102"/>
        <end position="124"/>
    </location>
</feature>
<keyword evidence="1" id="KW-0812">Transmembrane</keyword>
<dbReference type="AlphaFoldDB" id="R8W1Q5"/>
<dbReference type="InterPro" id="IPR045798">
    <property type="entry name" value="TrbL_Firmicutes"/>
</dbReference>
<dbReference type="PATRIC" id="fig|1203606.4.peg.1654"/>
<gene>
    <name evidence="2" type="ORF">HMPREF1526_01690</name>
</gene>
<name>R8W1Q5_9FIRM</name>
<dbReference type="HOGENOM" id="CLU_076354_0_0_9"/>
<feature type="transmembrane region" description="Helical" evidence="1">
    <location>
        <begin position="225"/>
        <end position="250"/>
    </location>
</feature>
<keyword evidence="1" id="KW-0472">Membrane</keyword>
<protein>
    <recommendedName>
        <fullName evidence="4">TrbL/VirB6 plasmid conjugal transfer protein</fullName>
    </recommendedName>
</protein>
<dbReference type="RefSeq" id="WP_016147848.1">
    <property type="nucleotide sequence ID" value="NZ_KB976103.1"/>
</dbReference>